<comment type="caution">
    <text evidence="5">The sequence shown here is derived from an EMBL/GenBank/DDBJ whole genome shotgun (WGS) entry which is preliminary data.</text>
</comment>
<evidence type="ECO:0000256" key="2">
    <source>
        <dbReference type="ARBA" id="ARBA00023242"/>
    </source>
</evidence>
<dbReference type="GO" id="GO:0008623">
    <property type="term" value="C:CHRAC"/>
    <property type="evidence" value="ECO:0007669"/>
    <property type="project" value="TreeGrafter"/>
</dbReference>
<dbReference type="Pfam" id="PF00808">
    <property type="entry name" value="CBFD_NFYB_HMF"/>
    <property type="match status" value="1"/>
</dbReference>
<dbReference type="InterPro" id="IPR003958">
    <property type="entry name" value="CBFA_NFYB_domain"/>
</dbReference>
<dbReference type="PANTHER" id="PTHR10252:SF54">
    <property type="entry name" value="CHROMATIN ACCESSIBILITY COMPLEX PROTEIN 1"/>
    <property type="match status" value="1"/>
</dbReference>
<dbReference type="Proteomes" id="UP001271007">
    <property type="component" value="Unassembled WGS sequence"/>
</dbReference>
<evidence type="ECO:0000256" key="1">
    <source>
        <dbReference type="ARBA" id="ARBA00004123"/>
    </source>
</evidence>
<accession>A0AAJ0G9Q0</accession>
<name>A0AAJ0G9Q0_9PEZI</name>
<dbReference type="EMBL" id="JAWDJX010000015">
    <property type="protein sequence ID" value="KAK3053620.1"/>
    <property type="molecule type" value="Genomic_DNA"/>
</dbReference>
<gene>
    <name evidence="5" type="ORF">LTR09_005364</name>
</gene>
<proteinExistence type="predicted"/>
<dbReference type="InterPro" id="IPR050568">
    <property type="entry name" value="Transcr_DNA_Rep_Reg"/>
</dbReference>
<reference evidence="5" key="1">
    <citation type="submission" date="2023-04" db="EMBL/GenBank/DDBJ databases">
        <title>Black Yeasts Isolated from many extreme environments.</title>
        <authorList>
            <person name="Coleine C."/>
            <person name="Stajich J.E."/>
            <person name="Selbmann L."/>
        </authorList>
    </citation>
    <scope>NUCLEOTIDE SEQUENCE</scope>
    <source>
        <strain evidence="5">CCFEE 5312</strain>
    </source>
</reference>
<dbReference type="Gene3D" id="1.10.20.10">
    <property type="entry name" value="Histone, subunit A"/>
    <property type="match status" value="1"/>
</dbReference>
<protein>
    <recommendedName>
        <fullName evidence="4">Transcription factor CBF/NF-Y/archaeal histone domain-containing protein</fullName>
    </recommendedName>
</protein>
<dbReference type="GO" id="GO:0046982">
    <property type="term" value="F:protein heterodimerization activity"/>
    <property type="evidence" value="ECO:0007669"/>
    <property type="project" value="InterPro"/>
</dbReference>
<evidence type="ECO:0000256" key="3">
    <source>
        <dbReference type="SAM" id="MobiDB-lite"/>
    </source>
</evidence>
<dbReference type="CDD" id="cd23645">
    <property type="entry name" value="HFD_Dpb3-like"/>
    <property type="match status" value="1"/>
</dbReference>
<sequence length="206" mass="22269">MPYNNTPIAPTQEVTGTVALPLARVKKIIATDDDISNCSNNAAFMITVAAEMFLQHLVEQSYNIVKSEKKPRRNIQYRDIENLEFLTDVVPKTTTYKAHKQSKGRQPAEGERSEPGAEGADLAGGHTDDQPHARGNQMSIQDSMAGGRTVPVEAPKTAYPQVVIPTSEVEQATNGASREVGIAGEAMEVDEQVVPRPGTSGKVKEV</sequence>
<keyword evidence="6" id="KW-1185">Reference proteome</keyword>
<dbReference type="InterPro" id="IPR009072">
    <property type="entry name" value="Histone-fold"/>
</dbReference>
<organism evidence="5 6">
    <name type="scientific">Extremus antarcticus</name>
    <dbReference type="NCBI Taxonomy" id="702011"/>
    <lineage>
        <taxon>Eukaryota</taxon>
        <taxon>Fungi</taxon>
        <taxon>Dikarya</taxon>
        <taxon>Ascomycota</taxon>
        <taxon>Pezizomycotina</taxon>
        <taxon>Dothideomycetes</taxon>
        <taxon>Dothideomycetidae</taxon>
        <taxon>Mycosphaerellales</taxon>
        <taxon>Extremaceae</taxon>
        <taxon>Extremus</taxon>
    </lineage>
</organism>
<comment type="subcellular location">
    <subcellularLocation>
        <location evidence="1">Nucleus</location>
    </subcellularLocation>
</comment>
<evidence type="ECO:0000313" key="6">
    <source>
        <dbReference type="Proteomes" id="UP001271007"/>
    </source>
</evidence>
<dbReference type="GO" id="GO:0006261">
    <property type="term" value="P:DNA-templated DNA replication"/>
    <property type="evidence" value="ECO:0007669"/>
    <property type="project" value="TreeGrafter"/>
</dbReference>
<evidence type="ECO:0000259" key="4">
    <source>
        <dbReference type="Pfam" id="PF00808"/>
    </source>
</evidence>
<evidence type="ECO:0000313" key="5">
    <source>
        <dbReference type="EMBL" id="KAK3053620.1"/>
    </source>
</evidence>
<feature type="domain" description="Transcription factor CBF/NF-Y/archaeal histone" evidence="4">
    <location>
        <begin position="20"/>
        <end position="81"/>
    </location>
</feature>
<dbReference type="AlphaFoldDB" id="A0AAJ0G9Q0"/>
<dbReference type="PANTHER" id="PTHR10252">
    <property type="entry name" value="HISTONE-LIKE TRANSCRIPTION FACTOR CCAAT-RELATED"/>
    <property type="match status" value="1"/>
</dbReference>
<feature type="region of interest" description="Disordered" evidence="3">
    <location>
        <begin position="95"/>
        <end position="137"/>
    </location>
</feature>
<feature type="compositionally biased region" description="Basic and acidic residues" evidence="3">
    <location>
        <begin position="106"/>
        <end position="115"/>
    </location>
</feature>
<dbReference type="SUPFAM" id="SSF47113">
    <property type="entry name" value="Histone-fold"/>
    <property type="match status" value="1"/>
</dbReference>
<keyword evidence="2" id="KW-0539">Nucleus</keyword>